<evidence type="ECO:0000259" key="1">
    <source>
        <dbReference type="Pfam" id="PF18367"/>
    </source>
</evidence>
<dbReference type="STRING" id="1193181.BN10_360042"/>
<accession>N0E2A1</accession>
<name>N0E2A1_9MICO</name>
<dbReference type="HOGENOM" id="CLU_134416_1_0_11"/>
<protein>
    <submittedName>
        <fullName evidence="3">Putative transcriptional regulatory protein</fullName>
    </submittedName>
</protein>
<organism evidence="3 4">
    <name type="scientific">Phycicoccus elongatus Lp2</name>
    <dbReference type="NCBI Taxonomy" id="1193181"/>
    <lineage>
        <taxon>Bacteria</taxon>
        <taxon>Bacillati</taxon>
        <taxon>Actinomycetota</taxon>
        <taxon>Actinomycetes</taxon>
        <taxon>Micrococcales</taxon>
        <taxon>Intrasporangiaceae</taxon>
        <taxon>Phycicoccus</taxon>
    </lineage>
</organism>
<evidence type="ECO:0000313" key="4">
    <source>
        <dbReference type="Proteomes" id="UP000013167"/>
    </source>
</evidence>
<comment type="caution">
    <text evidence="3">The sequence shown here is derived from an EMBL/GenBank/DDBJ whole genome shotgun (WGS) entry which is preliminary data.</text>
</comment>
<reference evidence="3 4" key="1">
    <citation type="journal article" date="2013" name="ISME J.">
        <title>A metabolic model for members of the genus Tetrasphaera involved in enhanced biological phosphorus removal.</title>
        <authorList>
            <person name="Kristiansen R."/>
            <person name="Nguyen H.T.T."/>
            <person name="Saunders A.M."/>
            <person name="Nielsen J.L."/>
            <person name="Wimmer R."/>
            <person name="Le V.Q."/>
            <person name="McIlroy S.J."/>
            <person name="Petrovski S."/>
            <person name="Seviour R.J."/>
            <person name="Calteau A."/>
            <person name="Nielsen K.L."/>
            <person name="Nielsen P.H."/>
        </authorList>
    </citation>
    <scope>NUCLEOTIDE SEQUENCE [LARGE SCALE GENOMIC DNA]</scope>
    <source>
        <strain evidence="3 4">Lp2</strain>
    </source>
</reference>
<dbReference type="InterPro" id="IPR048576">
    <property type="entry name" value="Rv2175c_wHTH"/>
</dbReference>
<dbReference type="Pfam" id="PF21531">
    <property type="entry name" value="Rv2175c_wHTH"/>
    <property type="match status" value="1"/>
</dbReference>
<dbReference type="Pfam" id="PF18367">
    <property type="entry name" value="Rv2175c_C"/>
    <property type="match status" value="1"/>
</dbReference>
<proteinExistence type="predicted"/>
<evidence type="ECO:0000313" key="3">
    <source>
        <dbReference type="EMBL" id="CCH69835.1"/>
    </source>
</evidence>
<dbReference type="GO" id="GO:0003677">
    <property type="term" value="F:DNA binding"/>
    <property type="evidence" value="ECO:0007669"/>
    <property type="project" value="InterPro"/>
</dbReference>
<dbReference type="AlphaFoldDB" id="N0E2A1"/>
<dbReference type="InterPro" id="IPR041098">
    <property type="entry name" value="Rv2175c_C"/>
</dbReference>
<evidence type="ECO:0000259" key="2">
    <source>
        <dbReference type="Pfam" id="PF21531"/>
    </source>
</evidence>
<gene>
    <name evidence="3" type="ORF">BN10_360042</name>
</gene>
<dbReference type="EMBL" id="CAIZ01000104">
    <property type="protein sequence ID" value="CCH69835.1"/>
    <property type="molecule type" value="Genomic_DNA"/>
</dbReference>
<dbReference type="eggNOG" id="ENOG5032W34">
    <property type="taxonomic scope" value="Bacteria"/>
</dbReference>
<keyword evidence="4" id="KW-1185">Reference proteome</keyword>
<dbReference type="Proteomes" id="UP000013167">
    <property type="component" value="Unassembled WGS sequence"/>
</dbReference>
<feature type="domain" description="Rv2175c C-terminal" evidence="1">
    <location>
        <begin position="71"/>
        <end position="123"/>
    </location>
</feature>
<sequence>MGARGTLVRVSDLDRVSAWLTLPDLVERYGERLSTVRRWLDDRELIGIRRGEHKALAVPAEFLDETGPLPALRGTFTVLADGGMSDEEIIAWLFAADPTLPVDGAPIDAIRAGHKTEVRRRAMEAAF</sequence>
<feature type="domain" description="DNA-binding protein Rv2175c wHTH" evidence="2">
    <location>
        <begin position="13"/>
        <end position="63"/>
    </location>
</feature>